<evidence type="ECO:0000256" key="1">
    <source>
        <dbReference type="ARBA" id="ARBA00022801"/>
    </source>
</evidence>
<dbReference type="InterPro" id="IPR000639">
    <property type="entry name" value="Epox_hydrolase-like"/>
</dbReference>
<sequence length="451" mass="51781">MQEILLFFARWTVNIILGGFMGMPIFLFEAIRAAIWAKSQDFPTKPKPLPKSIARRFLETETGLTMEYLSSTKETDKIAVFLHGFPDSPTSWIPLMLKFQNEGFQTFAPTQRGYGQTRSNKTDEIEDYALDCLRDDAASFIENINSGKKVTLVIHDWGSVVGFHLARTRPELVERVIGINSVSLPAYNETALTNVRQTLASFYIYVFQFPIFPELMWKMNDFALLKAICCQMAQRGYGQTRSDKTDEVDDFALDCLRDDVASFIENINSGRKVTLVIHDWGSLVGFHLARTRPDLVERIIAFNSVSLPAYIETALSNRKQTFARRMGTHREDVEDVMTGMGARTRPSPFTEPINWYRALGRVALKHAVKHKPKSFKFLRQCAVLDKIQIPHNVLILWGDKDIALIKELPENERKYISGDVEIEHFSDYGHNMFHANPDLVWKSIQRWMKKQ</sequence>
<evidence type="ECO:0000259" key="4">
    <source>
        <dbReference type="Pfam" id="PF00561"/>
    </source>
</evidence>
<dbReference type="PANTHER" id="PTHR43329">
    <property type="entry name" value="EPOXIDE HYDROLASE"/>
    <property type="match status" value="1"/>
</dbReference>
<keyword evidence="6" id="KW-1185">Reference proteome</keyword>
<dbReference type="Proteomes" id="UP001158576">
    <property type="component" value="Chromosome 1"/>
</dbReference>
<gene>
    <name evidence="5" type="ORF">OKIOD_LOCUS11299</name>
</gene>
<dbReference type="InterPro" id="IPR029058">
    <property type="entry name" value="AB_hydrolase_fold"/>
</dbReference>
<comment type="similarity">
    <text evidence="2">Belongs to the AB hydrolase superfamily. Epoxide hydrolase family.</text>
</comment>
<reference evidence="5 6" key="1">
    <citation type="submission" date="2021-04" db="EMBL/GenBank/DDBJ databases">
        <authorList>
            <person name="Bliznina A."/>
        </authorList>
    </citation>
    <scope>NUCLEOTIDE SEQUENCE [LARGE SCALE GENOMIC DNA]</scope>
</reference>
<dbReference type="InterPro" id="IPR000073">
    <property type="entry name" value="AB_hydrolase_1"/>
</dbReference>
<evidence type="ECO:0000313" key="5">
    <source>
        <dbReference type="EMBL" id="CAG5105879.1"/>
    </source>
</evidence>
<evidence type="ECO:0000256" key="2">
    <source>
        <dbReference type="ARBA" id="ARBA00038334"/>
    </source>
</evidence>
<organism evidence="5 6">
    <name type="scientific">Oikopleura dioica</name>
    <name type="common">Tunicate</name>
    <dbReference type="NCBI Taxonomy" id="34765"/>
    <lineage>
        <taxon>Eukaryota</taxon>
        <taxon>Metazoa</taxon>
        <taxon>Chordata</taxon>
        <taxon>Tunicata</taxon>
        <taxon>Appendicularia</taxon>
        <taxon>Copelata</taxon>
        <taxon>Oikopleuridae</taxon>
        <taxon>Oikopleura</taxon>
    </lineage>
</organism>
<keyword evidence="3" id="KW-0812">Transmembrane</keyword>
<dbReference type="EMBL" id="OU015566">
    <property type="protein sequence ID" value="CAG5105879.1"/>
    <property type="molecule type" value="Genomic_DNA"/>
</dbReference>
<dbReference type="SUPFAM" id="SSF53474">
    <property type="entry name" value="alpha/beta-Hydrolases"/>
    <property type="match status" value="2"/>
</dbReference>
<proteinExistence type="inferred from homology"/>
<accession>A0ABN7SRE0</accession>
<evidence type="ECO:0000313" key="6">
    <source>
        <dbReference type="Proteomes" id="UP001158576"/>
    </source>
</evidence>
<evidence type="ECO:0000256" key="3">
    <source>
        <dbReference type="SAM" id="Phobius"/>
    </source>
</evidence>
<feature type="transmembrane region" description="Helical" evidence="3">
    <location>
        <begin position="6"/>
        <end position="28"/>
    </location>
</feature>
<dbReference type="Pfam" id="PF00561">
    <property type="entry name" value="Abhydrolase_1"/>
    <property type="match status" value="2"/>
</dbReference>
<dbReference type="Gene3D" id="3.40.50.1820">
    <property type="entry name" value="alpha/beta hydrolase"/>
    <property type="match status" value="2"/>
</dbReference>
<feature type="domain" description="AB hydrolase-1" evidence="4">
    <location>
        <begin position="80"/>
        <end position="195"/>
    </location>
</feature>
<protein>
    <submittedName>
        <fullName evidence="5">Oidioi.mRNA.OKI2018_I69.chr1.g2534.t3.cds</fullName>
    </submittedName>
</protein>
<keyword evidence="3" id="KW-0472">Membrane</keyword>
<name>A0ABN7SRE0_OIKDI</name>
<keyword evidence="1" id="KW-0378">Hydrolase</keyword>
<keyword evidence="3" id="KW-1133">Transmembrane helix</keyword>
<feature type="domain" description="AB hydrolase-1" evidence="4">
    <location>
        <begin position="234"/>
        <end position="436"/>
    </location>
</feature>
<dbReference type="PRINTS" id="PR00412">
    <property type="entry name" value="EPOXHYDRLASE"/>
</dbReference>